<accession>A0A9P6WU09</accession>
<evidence type="ECO:0000313" key="2">
    <source>
        <dbReference type="Proteomes" id="UP000716291"/>
    </source>
</evidence>
<evidence type="ECO:0000313" key="1">
    <source>
        <dbReference type="EMBL" id="KAG1285553.1"/>
    </source>
</evidence>
<dbReference type="EMBL" id="JAANQT010007717">
    <property type="protein sequence ID" value="KAG1285553.1"/>
    <property type="molecule type" value="Genomic_DNA"/>
</dbReference>
<protein>
    <submittedName>
        <fullName evidence="1">Uncharacterized protein</fullName>
    </submittedName>
</protein>
<reference evidence="1" key="1">
    <citation type="journal article" date="2020" name="Microb. Genom.">
        <title>Genetic diversity of clinical and environmental Mucorales isolates obtained from an investigation of mucormycosis cases among solid organ transplant recipients.</title>
        <authorList>
            <person name="Nguyen M.H."/>
            <person name="Kaul D."/>
            <person name="Muto C."/>
            <person name="Cheng S.J."/>
            <person name="Richter R.A."/>
            <person name="Bruno V.M."/>
            <person name="Liu G."/>
            <person name="Beyhan S."/>
            <person name="Sundermann A.J."/>
            <person name="Mounaud S."/>
            <person name="Pasculle A.W."/>
            <person name="Nierman W.C."/>
            <person name="Driscoll E."/>
            <person name="Cumbie R."/>
            <person name="Clancy C.J."/>
            <person name="Dupont C.L."/>
        </authorList>
    </citation>
    <scope>NUCLEOTIDE SEQUENCE</scope>
    <source>
        <strain evidence="1">GL11</strain>
    </source>
</reference>
<name>A0A9P6WU09_RHIOR</name>
<proteinExistence type="predicted"/>
<gene>
    <name evidence="1" type="ORF">G6F64_014250</name>
</gene>
<dbReference type="Proteomes" id="UP000716291">
    <property type="component" value="Unassembled WGS sequence"/>
</dbReference>
<dbReference type="AlphaFoldDB" id="A0A9P6WU09"/>
<keyword evidence="2" id="KW-1185">Reference proteome</keyword>
<sequence>MTTASQVCWNTIGKCLVQDVETMIVAPTTKDRATHVSTRVTDETTKTNIQITADDRIIGEWQRIKNRLYLSSGQRRRQIETDEP</sequence>
<comment type="caution">
    <text evidence="1">The sequence shown here is derived from an EMBL/GenBank/DDBJ whole genome shotgun (WGS) entry which is preliminary data.</text>
</comment>
<organism evidence="1 2">
    <name type="scientific">Rhizopus oryzae</name>
    <name type="common">Mucormycosis agent</name>
    <name type="synonym">Rhizopus arrhizus var. delemar</name>
    <dbReference type="NCBI Taxonomy" id="64495"/>
    <lineage>
        <taxon>Eukaryota</taxon>
        <taxon>Fungi</taxon>
        <taxon>Fungi incertae sedis</taxon>
        <taxon>Mucoromycota</taxon>
        <taxon>Mucoromycotina</taxon>
        <taxon>Mucoromycetes</taxon>
        <taxon>Mucorales</taxon>
        <taxon>Mucorineae</taxon>
        <taxon>Rhizopodaceae</taxon>
        <taxon>Rhizopus</taxon>
    </lineage>
</organism>